<gene>
    <name evidence="2" type="ORF">SLAV_00040</name>
    <name evidence="3" type="ORF">SLAV_39350</name>
</gene>
<keyword evidence="1" id="KW-0812">Transmembrane</keyword>
<keyword evidence="1" id="KW-1133">Transmembrane helix</keyword>
<evidence type="ECO:0000313" key="3">
    <source>
        <dbReference type="EMBL" id="ATZ29633.1"/>
    </source>
</evidence>
<proteinExistence type="predicted"/>
<feature type="transmembrane region" description="Helical" evidence="1">
    <location>
        <begin position="59"/>
        <end position="78"/>
    </location>
</feature>
<sequence>MTTTTTTPAITTTPDSAAQLQQELGRLRRQRNLFVLALGAVLMLGAAALVRWAPGWADPLQVALGTGGLYAPAAVMLLRRR</sequence>
<evidence type="ECO:0000313" key="2">
    <source>
        <dbReference type="EMBL" id="ATZ21938.1"/>
    </source>
</evidence>
<keyword evidence="4" id="KW-1185">Reference proteome</keyword>
<dbReference type="EMBL" id="CP024985">
    <property type="protein sequence ID" value="ATZ21938.1"/>
    <property type="molecule type" value="Genomic_DNA"/>
</dbReference>
<accession>A0A2K8PUX0</accession>
<feature type="transmembrane region" description="Helical" evidence="1">
    <location>
        <begin position="33"/>
        <end position="53"/>
    </location>
</feature>
<dbReference type="EMBL" id="CP024985">
    <property type="protein sequence ID" value="ATZ29633.1"/>
    <property type="molecule type" value="Genomic_DNA"/>
</dbReference>
<organism evidence="3 4">
    <name type="scientific">Streptomyces lavendulae subsp. lavendulae</name>
    <dbReference type="NCBI Taxonomy" id="58340"/>
    <lineage>
        <taxon>Bacteria</taxon>
        <taxon>Bacillati</taxon>
        <taxon>Actinomycetota</taxon>
        <taxon>Actinomycetes</taxon>
        <taxon>Kitasatosporales</taxon>
        <taxon>Streptomycetaceae</taxon>
        <taxon>Streptomyces</taxon>
    </lineage>
</organism>
<dbReference type="RefSeq" id="WP_030239770.1">
    <property type="nucleotide sequence ID" value="NZ_CP024985.1"/>
</dbReference>
<dbReference type="KEGG" id="slx:SLAV_00040"/>
<reference evidence="3 4" key="1">
    <citation type="submission" date="2017-11" db="EMBL/GenBank/DDBJ databases">
        <title>Complete genome sequence of Streptomyces lavendulae subsp. lavendulae CCM 3239 (formerly 'Streptomyces aureofaciens CCM 3239'), the producer of the angucycline-type antibiotic auricin.</title>
        <authorList>
            <person name="Busche T."/>
            <person name="Novakova R."/>
            <person name="Al'Dilaimi A."/>
            <person name="Homerova D."/>
            <person name="Feckova L."/>
            <person name="Rezuchova B."/>
            <person name="Mingyar E."/>
            <person name="Csolleiova D."/>
            <person name="Bekeova C."/>
            <person name="Winkler A."/>
            <person name="Sevcikova B."/>
            <person name="Kalinowski J."/>
            <person name="Kormanec J."/>
            <person name="Ruckert C."/>
        </authorList>
    </citation>
    <scope>NUCLEOTIDE SEQUENCE [LARGE SCALE GENOMIC DNA]</scope>
    <source>
        <strain evidence="3 4">CCM 3239</strain>
    </source>
</reference>
<name>A0A2K8PUX0_STRLA</name>
<dbReference type="AlphaFoldDB" id="A0A2K8PUX0"/>
<dbReference type="Proteomes" id="UP000231791">
    <property type="component" value="Chromosome"/>
</dbReference>
<keyword evidence="1" id="KW-0472">Membrane</keyword>
<evidence type="ECO:0000313" key="4">
    <source>
        <dbReference type="Proteomes" id="UP000231791"/>
    </source>
</evidence>
<dbReference type="KEGG" id="slx:SLAV_39350"/>
<dbReference type="GeneID" id="49388797"/>
<protein>
    <submittedName>
        <fullName evidence="3">Uncharacterized protein</fullName>
    </submittedName>
</protein>
<evidence type="ECO:0000256" key="1">
    <source>
        <dbReference type="SAM" id="Phobius"/>
    </source>
</evidence>